<dbReference type="Pfam" id="PF16407">
    <property type="entry name" value="PKD_2"/>
    <property type="match status" value="1"/>
</dbReference>
<evidence type="ECO:0000313" key="2">
    <source>
        <dbReference type="Proteomes" id="UP000260644"/>
    </source>
</evidence>
<dbReference type="OrthoDB" id="1095195at2"/>
<reference evidence="1 2" key="1">
    <citation type="submission" date="2018-07" db="EMBL/GenBank/DDBJ databases">
        <title>Chitinophaga K2CV101002-2 sp. nov., isolated from a monsoon evergreen broad-leaved forest soil.</title>
        <authorList>
            <person name="Lv Y."/>
        </authorList>
    </citation>
    <scope>NUCLEOTIDE SEQUENCE [LARGE SCALE GENOMIC DNA]</scope>
    <source>
        <strain evidence="1 2">GDMCC 1.1288</strain>
    </source>
</reference>
<evidence type="ECO:0000313" key="1">
    <source>
        <dbReference type="EMBL" id="RFS19318.1"/>
    </source>
</evidence>
<accession>A0A3E1Y3R8</accession>
<keyword evidence="2" id="KW-1185">Reference proteome</keyword>
<dbReference type="AlphaFoldDB" id="A0A3E1Y3R8"/>
<gene>
    <name evidence="1" type="ORF">DVR12_24105</name>
</gene>
<dbReference type="InterPro" id="IPR032183">
    <property type="entry name" value="PKD-like"/>
</dbReference>
<proteinExistence type="predicted"/>
<name>A0A3E1Y3R8_9BACT</name>
<evidence type="ECO:0008006" key="3">
    <source>
        <dbReference type="Google" id="ProtNLM"/>
    </source>
</evidence>
<dbReference type="EMBL" id="QPMM01000014">
    <property type="protein sequence ID" value="RFS19318.1"/>
    <property type="molecule type" value="Genomic_DNA"/>
</dbReference>
<dbReference type="Proteomes" id="UP000260644">
    <property type="component" value="Unassembled WGS sequence"/>
</dbReference>
<dbReference type="RefSeq" id="WP_116978371.1">
    <property type="nucleotide sequence ID" value="NZ_QPMM01000014.1"/>
</dbReference>
<dbReference type="PROSITE" id="PS51257">
    <property type="entry name" value="PROKAR_LIPOPROTEIN"/>
    <property type="match status" value="1"/>
</dbReference>
<sequence>MKSINKILYAGLCFTGLLSSGCYKDLGNYNYKEVNNFIIDSFPPSLFVYQFDTLKINPKIAGTLEQANYDDTARFKYRWVLGTANTSTSYPGTIIGTSRVLNARITPSPGPYGLYFEMTDKKTGQIFMQRNTNLTIGSSTYEGWILFSDVKGNAQLDMINYINGETMITRDILSQSPEIPKPLKGPRKVAYINSGTLNAIPPPYHAKSYGNIDKEWIYITTDQGGWKLRNDYFFTQGAWNNVKELVSSVRDSAGFKPLYHGNGESNNSIQDVYMVDENNDIYERNPFRYYVLPINRVLSEGAFRAAPFIGRAYTYSWQHNTVFYDIDRKRFLRSYPESGYCTQIPTTQGIQLFDFNQVGMDMVFMRSMDEINLTYALMKDASNTYWLLTFDARNEVTQNVKIKVTSPEIDKAKFFTIDKTTGVFYYATDSKVYAINKDFPNTYYQVLDVGNRKISWMDEHQFSKGYYSYNGDINYVRNTTNREPFIANWIGVATYDPGNLEYGTGNITFYYAKDYLTAQSSFVKKDEYKGFGKIVSVSYRER</sequence>
<protein>
    <recommendedName>
        <fullName evidence="3">PKD-like family protein</fullName>
    </recommendedName>
</protein>
<comment type="caution">
    <text evidence="1">The sequence shown here is derived from an EMBL/GenBank/DDBJ whole genome shotgun (WGS) entry which is preliminary data.</text>
</comment>
<organism evidence="1 2">
    <name type="scientific">Chitinophaga silvatica</name>
    <dbReference type="NCBI Taxonomy" id="2282649"/>
    <lineage>
        <taxon>Bacteria</taxon>
        <taxon>Pseudomonadati</taxon>
        <taxon>Bacteroidota</taxon>
        <taxon>Chitinophagia</taxon>
        <taxon>Chitinophagales</taxon>
        <taxon>Chitinophagaceae</taxon>
        <taxon>Chitinophaga</taxon>
    </lineage>
</organism>